<dbReference type="Gene3D" id="3.40.50.1820">
    <property type="entry name" value="alpha/beta hydrolase"/>
    <property type="match status" value="1"/>
</dbReference>
<comment type="similarity">
    <text evidence="1 3">Belongs to the type-B carboxylesterase/lipase family.</text>
</comment>
<dbReference type="Pfam" id="PF00135">
    <property type="entry name" value="COesterase"/>
    <property type="match status" value="1"/>
</dbReference>
<reference evidence="5" key="2">
    <citation type="submission" date="2020-09" db="EMBL/GenBank/DDBJ databases">
        <authorList>
            <person name="Sun Q."/>
            <person name="Ohkuma M."/>
        </authorList>
    </citation>
    <scope>NUCLEOTIDE SEQUENCE</scope>
    <source>
        <strain evidence="5">JCM 4346</strain>
    </source>
</reference>
<comment type="caution">
    <text evidence="5">The sequence shown here is derived from an EMBL/GenBank/DDBJ whole genome shotgun (WGS) entry which is preliminary data.</text>
</comment>
<evidence type="ECO:0000259" key="4">
    <source>
        <dbReference type="Pfam" id="PF00135"/>
    </source>
</evidence>
<feature type="domain" description="Carboxylesterase type B" evidence="4">
    <location>
        <begin position="7"/>
        <end position="483"/>
    </location>
</feature>
<reference evidence="5" key="1">
    <citation type="journal article" date="2014" name="Int. J. Syst. Evol. Microbiol.">
        <title>Complete genome sequence of Corynebacterium casei LMG S-19264T (=DSM 44701T), isolated from a smear-ripened cheese.</title>
        <authorList>
            <consortium name="US DOE Joint Genome Institute (JGI-PGF)"/>
            <person name="Walter F."/>
            <person name="Albersmeier A."/>
            <person name="Kalinowski J."/>
            <person name="Ruckert C."/>
        </authorList>
    </citation>
    <scope>NUCLEOTIDE SEQUENCE</scope>
    <source>
        <strain evidence="5">JCM 4346</strain>
    </source>
</reference>
<dbReference type="Proteomes" id="UP000658320">
    <property type="component" value="Unassembled WGS sequence"/>
</dbReference>
<evidence type="ECO:0000313" key="5">
    <source>
        <dbReference type="EMBL" id="GGR29093.1"/>
    </source>
</evidence>
<dbReference type="GO" id="GO:0016787">
    <property type="term" value="F:hydrolase activity"/>
    <property type="evidence" value="ECO:0007669"/>
    <property type="project" value="UniProtKB-KW"/>
</dbReference>
<dbReference type="AlphaFoldDB" id="A0A918CJV6"/>
<gene>
    <name evidence="5" type="ORF">GCM10010251_51640</name>
</gene>
<name>A0A918CJV6_9ACTN</name>
<dbReference type="SUPFAM" id="SSF53474">
    <property type="entry name" value="alpha/beta-Hydrolases"/>
    <property type="match status" value="1"/>
</dbReference>
<evidence type="ECO:0000256" key="3">
    <source>
        <dbReference type="RuleBase" id="RU361235"/>
    </source>
</evidence>
<keyword evidence="2 3" id="KW-0378">Hydrolase</keyword>
<dbReference type="EMBL" id="BMSX01000012">
    <property type="protein sequence ID" value="GGR29093.1"/>
    <property type="molecule type" value="Genomic_DNA"/>
</dbReference>
<dbReference type="RefSeq" id="WP_189940089.1">
    <property type="nucleotide sequence ID" value="NZ_BMSX01000012.1"/>
</dbReference>
<protein>
    <recommendedName>
        <fullName evidence="3">Carboxylic ester hydrolase</fullName>
        <ecNumber evidence="3">3.1.1.-</ecNumber>
    </recommendedName>
</protein>
<sequence>MSTGEFPEVRTGAGVLCGRREGGLAVFLGIPYAQPPVGEARFAAPRPVARWDGVREAFAFGPPPPQEPMEPDTAVPGGLPAGDDWLTVNVWTPDVDPAARRPVMVWIHGGAYKWGSADDPAYDGSRLSREGGLVVVTLNYRVGIEGFAWIEGAPANRGLLDQIAALEWVRENITAFGGDPEQVTVFGESAGAGSIAALMAMERARGLFRRAVAQSVPGTFFSDALAGDIAETLAGELGLRPTVADLSGVDPRKLPEAGAAVTARMREYVHRWGPVALTPTPFSPVVDGEVLTTTPWEALAGGAARHVELITGHNRDEYRLFLLLAGLLGRVDERLASTALGLFGPTPDAEQAYRAAFPDASPEHLFELVQSDWLFRMPSLRLAEAHVAGGGRAHMYELTWSAPANGGVLGACHGLDVSLTFGAYSGLGAMLIGPVPSPETEALSARFRAAWTAFAATGDPGWPAYDTERRLVQLLDTEPTVAPYPEEASRRLWERHPFAALPLV</sequence>
<accession>A0A918CJV6</accession>
<evidence type="ECO:0000313" key="6">
    <source>
        <dbReference type="Proteomes" id="UP000658320"/>
    </source>
</evidence>
<dbReference type="InterPro" id="IPR029058">
    <property type="entry name" value="AB_hydrolase_fold"/>
</dbReference>
<dbReference type="PROSITE" id="PS00122">
    <property type="entry name" value="CARBOXYLESTERASE_B_1"/>
    <property type="match status" value="1"/>
</dbReference>
<evidence type="ECO:0000256" key="1">
    <source>
        <dbReference type="ARBA" id="ARBA00005964"/>
    </source>
</evidence>
<dbReference type="PANTHER" id="PTHR11559">
    <property type="entry name" value="CARBOXYLESTERASE"/>
    <property type="match status" value="1"/>
</dbReference>
<dbReference type="InterPro" id="IPR050309">
    <property type="entry name" value="Type-B_Carboxylest/Lipase"/>
</dbReference>
<evidence type="ECO:0000256" key="2">
    <source>
        <dbReference type="ARBA" id="ARBA00022801"/>
    </source>
</evidence>
<dbReference type="InterPro" id="IPR019826">
    <property type="entry name" value="Carboxylesterase_B_AS"/>
</dbReference>
<keyword evidence="6" id="KW-1185">Reference proteome</keyword>
<dbReference type="EC" id="3.1.1.-" evidence="3"/>
<proteinExistence type="inferred from homology"/>
<organism evidence="5 6">
    <name type="scientific">Streptomyces aurantiogriseus</name>
    <dbReference type="NCBI Taxonomy" id="66870"/>
    <lineage>
        <taxon>Bacteria</taxon>
        <taxon>Bacillati</taxon>
        <taxon>Actinomycetota</taxon>
        <taxon>Actinomycetes</taxon>
        <taxon>Kitasatosporales</taxon>
        <taxon>Streptomycetaceae</taxon>
        <taxon>Streptomyces</taxon>
    </lineage>
</organism>
<dbReference type="InterPro" id="IPR002018">
    <property type="entry name" value="CarbesteraseB"/>
</dbReference>